<dbReference type="Proteomes" id="UP000008963">
    <property type="component" value="Chromosome"/>
</dbReference>
<keyword evidence="3" id="KW-1185">Reference proteome</keyword>
<feature type="transmembrane region" description="Helical" evidence="1">
    <location>
        <begin position="12"/>
        <end position="33"/>
    </location>
</feature>
<dbReference type="HOGENOM" id="CLU_635800_0_0_7"/>
<dbReference type="RefSeq" id="WP_014244269.1">
    <property type="nucleotide sequence ID" value="NC_016620.1"/>
</dbReference>
<dbReference type="EMBL" id="FQ312005">
    <property type="protein sequence ID" value="CBW26488.1"/>
    <property type="molecule type" value="Genomic_DNA"/>
</dbReference>
<protein>
    <submittedName>
        <fullName evidence="2">Transmembrane protein</fullName>
    </submittedName>
</protein>
<feature type="transmembrane region" description="Helical" evidence="1">
    <location>
        <begin position="155"/>
        <end position="176"/>
    </location>
</feature>
<dbReference type="OrthoDB" id="5293417at2"/>
<dbReference type="PATRIC" id="fig|862908.3.peg.1566"/>
<keyword evidence="1 2" id="KW-0812">Transmembrane</keyword>
<sequence length="431" mass="49746">MVYAKKNFKQTHTLVNLYLSQSFFLSFALFYALNFLPSAGTLEFFSSTLLIAHYQFYIYAKGNLESLSYRWEVPTFFVFQIFSFIGLSFSLQASAPLFLAILPCLAGMYYFLYQDGRTPARAERKSWTLIAIGLSSFFIFQGVRESNFLNFQDGVVLTIFSLWCLGTVYFGSEFFLRQKKNLFQRLRAGKHSFEQEFSNKERYFFHDIINHTHGLGLFLSTKIAENKGLGPLDTTRVADEIKLFQTLIRDHFGYAHKDLGGEGEFVNFEFAKMGLFNLIENFLSSEEIDCHLIFKGDIASDFSYQESKKAVVHYPTFHRVMNNLIKNISEEGSKLIEFTFDYCPEGLYINVKNKILSLKESDFQLEQELEDIILESNVRKLGERRSGLGLESIQSLVTDIDGSFNFKVEGEYWVSEVFLPRPSEKHHKTAA</sequence>
<evidence type="ECO:0000256" key="1">
    <source>
        <dbReference type="SAM" id="Phobius"/>
    </source>
</evidence>
<proteinExistence type="predicted"/>
<reference evidence="3" key="1">
    <citation type="journal article" date="2013" name="ISME J.">
        <title>A small predatory core genome in the divergent marine Bacteriovorax marinus SJ and the terrestrial Bdellovibrio bacteriovorus.</title>
        <authorList>
            <person name="Crossman L.C."/>
            <person name="Chen H."/>
            <person name="Cerdeno-Tarraga A.M."/>
            <person name="Brooks K."/>
            <person name="Quail M.A."/>
            <person name="Pineiro S.A."/>
            <person name="Hobley L."/>
            <person name="Sockett R.E."/>
            <person name="Bentley S.D."/>
            <person name="Parkhill J."/>
            <person name="Williams H.N."/>
            <person name="Stine O.C."/>
        </authorList>
    </citation>
    <scope>NUCLEOTIDE SEQUENCE [LARGE SCALE GENOMIC DNA]</scope>
    <source>
        <strain evidence="3">ATCC BAA-682 / DSM 15412 / SJ</strain>
    </source>
</reference>
<accession>E1X197</accession>
<evidence type="ECO:0000313" key="3">
    <source>
        <dbReference type="Proteomes" id="UP000008963"/>
    </source>
</evidence>
<gene>
    <name evidence="2" type="ordered locus">BMS_1645</name>
</gene>
<feature type="transmembrane region" description="Helical" evidence="1">
    <location>
        <begin position="95"/>
        <end position="113"/>
    </location>
</feature>
<dbReference type="KEGG" id="bmx:BMS_1645"/>
<feature type="transmembrane region" description="Helical" evidence="1">
    <location>
        <begin position="125"/>
        <end position="143"/>
    </location>
</feature>
<keyword evidence="1" id="KW-0472">Membrane</keyword>
<dbReference type="AlphaFoldDB" id="E1X197"/>
<name>E1X197_HALMS</name>
<evidence type="ECO:0000313" key="2">
    <source>
        <dbReference type="EMBL" id="CBW26488.1"/>
    </source>
</evidence>
<dbReference type="eggNOG" id="COG0642">
    <property type="taxonomic scope" value="Bacteria"/>
</dbReference>
<keyword evidence="1" id="KW-1133">Transmembrane helix</keyword>
<organism evidence="2 3">
    <name type="scientific">Halobacteriovorax marinus (strain ATCC BAA-682 / DSM 15412 / SJ)</name>
    <name type="common">Bacteriovorax marinus</name>
    <dbReference type="NCBI Taxonomy" id="862908"/>
    <lineage>
        <taxon>Bacteria</taxon>
        <taxon>Pseudomonadati</taxon>
        <taxon>Bdellovibrionota</taxon>
        <taxon>Bacteriovoracia</taxon>
        <taxon>Bacteriovoracales</taxon>
        <taxon>Halobacteriovoraceae</taxon>
        <taxon>Halobacteriovorax</taxon>
    </lineage>
</organism>
<dbReference type="STRING" id="862908.BMS_1645"/>